<feature type="transmembrane region" description="Helical" evidence="1">
    <location>
        <begin position="289"/>
        <end position="312"/>
    </location>
</feature>
<feature type="transmembrane region" description="Helical" evidence="1">
    <location>
        <begin position="66"/>
        <end position="87"/>
    </location>
</feature>
<feature type="domain" description="Nucleoside transporter/FeoB GTPase Gate" evidence="2">
    <location>
        <begin position="21"/>
        <end position="121"/>
    </location>
</feature>
<feature type="transmembrane region" description="Helical" evidence="1">
    <location>
        <begin position="20"/>
        <end position="37"/>
    </location>
</feature>
<name>A0ABT6G6P3_9PROT</name>
<dbReference type="Pfam" id="PF07670">
    <property type="entry name" value="Gate"/>
    <property type="match status" value="1"/>
</dbReference>
<reference evidence="3 4" key="1">
    <citation type="submission" date="2023-03" db="EMBL/GenBank/DDBJ databases">
        <title>Strain FZY0004 represents a novel species in the genus Thalassospira isolated from seawater.</title>
        <authorList>
            <person name="Fu Z.-Y."/>
        </authorList>
    </citation>
    <scope>NUCLEOTIDE SEQUENCE [LARGE SCALE GENOMIC DNA]</scope>
    <source>
        <strain evidence="3 4">FZY0004</strain>
    </source>
</reference>
<proteinExistence type="predicted"/>
<keyword evidence="1" id="KW-0812">Transmembrane</keyword>
<gene>
    <name evidence="3" type="ORF">P7680_01785</name>
</gene>
<dbReference type="InterPro" id="IPR011642">
    <property type="entry name" value="Gate_dom"/>
</dbReference>
<evidence type="ECO:0000259" key="2">
    <source>
        <dbReference type="Pfam" id="PF07670"/>
    </source>
</evidence>
<feature type="transmembrane region" description="Helical" evidence="1">
    <location>
        <begin position="261"/>
        <end position="283"/>
    </location>
</feature>
<dbReference type="RefSeq" id="WP_258547805.1">
    <property type="nucleotide sequence ID" value="NZ_JARSBO010000001.1"/>
</dbReference>
<keyword evidence="1" id="KW-1133">Transmembrane helix</keyword>
<feature type="transmembrane region" description="Helical" evidence="1">
    <location>
        <begin position="187"/>
        <end position="209"/>
    </location>
</feature>
<protein>
    <recommendedName>
        <fullName evidence="2">Nucleoside transporter/FeoB GTPase Gate domain-containing protein</fullName>
    </recommendedName>
</protein>
<evidence type="ECO:0000313" key="4">
    <source>
        <dbReference type="Proteomes" id="UP001529180"/>
    </source>
</evidence>
<comment type="caution">
    <text evidence="3">The sequence shown here is derived from an EMBL/GenBank/DDBJ whole genome shotgun (WGS) entry which is preliminary data.</text>
</comment>
<accession>A0ABT6G6P3</accession>
<dbReference type="EMBL" id="JARSBO010000001">
    <property type="protein sequence ID" value="MDG4717706.1"/>
    <property type="molecule type" value="Genomic_DNA"/>
</dbReference>
<organism evidence="3 4">
    <name type="scientific">Thalassospira aquimaris</name>
    <dbReference type="NCBI Taxonomy" id="3037796"/>
    <lineage>
        <taxon>Bacteria</taxon>
        <taxon>Pseudomonadati</taxon>
        <taxon>Pseudomonadota</taxon>
        <taxon>Alphaproteobacteria</taxon>
        <taxon>Rhodospirillales</taxon>
        <taxon>Thalassospiraceae</taxon>
        <taxon>Thalassospira</taxon>
    </lineage>
</organism>
<sequence>MTRAMQRYVFDLINRSQKLFVTLMKVMLPVMIIVRIAEEFGAIDVASDLLTPVMALIGLPPEAGLIWATCALVSMYGAVGAFIGLSAHLDMTAAQLSALCAMMLFAHGLPVEQAIVKRAGASLIATTALRVGAAIGYGALVTWVSSKTGWLSEPVDFSWMAGSEVAEASTGLAAWGDWAIQTVKSLAVSFVVITGLLVVLDVMKVTGLTDKFTLALSPILRVSGLSREVAPVTTIGVLLGLTFGGALIIDDARKNNYPPRTLFLSLSWLSLSHSLIEDTAIMLALGADIWVVLVGRVILTLIIIALLARLTIRWDKKPDQKSDQLASEGSNA</sequence>
<keyword evidence="1" id="KW-0472">Membrane</keyword>
<keyword evidence="4" id="KW-1185">Reference proteome</keyword>
<dbReference type="Proteomes" id="UP001529180">
    <property type="component" value="Unassembled WGS sequence"/>
</dbReference>
<feature type="transmembrane region" description="Helical" evidence="1">
    <location>
        <begin position="229"/>
        <end position="249"/>
    </location>
</feature>
<evidence type="ECO:0000313" key="3">
    <source>
        <dbReference type="EMBL" id="MDG4717706.1"/>
    </source>
</evidence>
<evidence type="ECO:0000256" key="1">
    <source>
        <dbReference type="SAM" id="Phobius"/>
    </source>
</evidence>